<dbReference type="EMBL" id="JABFAD010000010">
    <property type="protein sequence ID" value="MBA0811008.1"/>
    <property type="molecule type" value="Genomic_DNA"/>
</dbReference>
<keyword evidence="3" id="KW-1185">Reference proteome</keyword>
<feature type="domain" description="RNase H type-1" evidence="1">
    <location>
        <begin position="68"/>
        <end position="179"/>
    </location>
</feature>
<reference evidence="2 3" key="1">
    <citation type="journal article" date="2019" name="Genome Biol. Evol.">
        <title>Insights into the evolution of the New World diploid cottons (Gossypium, subgenus Houzingenia) based on genome sequencing.</title>
        <authorList>
            <person name="Grover C.E."/>
            <person name="Arick M.A. 2nd"/>
            <person name="Thrash A."/>
            <person name="Conover J.L."/>
            <person name="Sanders W.S."/>
            <person name="Peterson D.G."/>
            <person name="Frelichowski J.E."/>
            <person name="Scheffler J.A."/>
            <person name="Scheffler B.E."/>
            <person name="Wendel J.F."/>
        </authorList>
    </citation>
    <scope>NUCLEOTIDE SEQUENCE [LARGE SCALE GENOMIC DNA]</scope>
    <source>
        <strain evidence="2">0</strain>
        <tissue evidence="2">Leaf</tissue>
    </source>
</reference>
<protein>
    <recommendedName>
        <fullName evidence="1">RNase H type-1 domain-containing protein</fullName>
    </recommendedName>
</protein>
<dbReference type="GO" id="GO:0003676">
    <property type="term" value="F:nucleic acid binding"/>
    <property type="evidence" value="ECO:0007669"/>
    <property type="project" value="InterPro"/>
</dbReference>
<accession>A0A7J9HN12</accession>
<dbReference type="InterPro" id="IPR044730">
    <property type="entry name" value="RNase_H-like_dom_plant"/>
</dbReference>
<dbReference type="Pfam" id="PF13456">
    <property type="entry name" value="RVT_3"/>
    <property type="match status" value="1"/>
</dbReference>
<name>A0A7J9HN12_9ROSI</name>
<dbReference type="GO" id="GO:0004523">
    <property type="term" value="F:RNA-DNA hybrid ribonuclease activity"/>
    <property type="evidence" value="ECO:0007669"/>
    <property type="project" value="InterPro"/>
</dbReference>
<dbReference type="Gene3D" id="3.30.420.10">
    <property type="entry name" value="Ribonuclease H-like superfamily/Ribonuclease H"/>
    <property type="match status" value="1"/>
</dbReference>
<dbReference type="Proteomes" id="UP000593560">
    <property type="component" value="Unassembled WGS sequence"/>
</dbReference>
<sequence length="222" mass="25676">MLRESCSICRNRFEDVLDLFRDYRIAKDVWLQVIPQEKRPIFLSSNLTKWVTLNLEDHSRQSTCIYLNVGGVFQMKTGLSVASGVIRDEMGKWILDYNWFLGKSSVFVAELWVILERLVLLQKQGHDRVLILSDNLEAIKVICNLNLDMSSISLVRRIQDILLEEKMWFLRHIRREDNQGLSVRIPLKHGGESVEENASIDLCLISFFISAAMYSVKGILQS</sequence>
<dbReference type="CDD" id="cd06222">
    <property type="entry name" value="RNase_H_like"/>
    <property type="match status" value="1"/>
</dbReference>
<gene>
    <name evidence="2" type="ORF">Gohar_002947</name>
</gene>
<proteinExistence type="predicted"/>
<dbReference type="AlphaFoldDB" id="A0A7J9HN12"/>
<evidence type="ECO:0000313" key="2">
    <source>
        <dbReference type="EMBL" id="MBA0811008.1"/>
    </source>
</evidence>
<dbReference type="PANTHER" id="PTHR47723:SF19">
    <property type="entry name" value="POLYNUCLEOTIDYL TRANSFERASE, RIBONUCLEASE H-LIKE SUPERFAMILY PROTEIN"/>
    <property type="match status" value="1"/>
</dbReference>
<evidence type="ECO:0000259" key="1">
    <source>
        <dbReference type="Pfam" id="PF13456"/>
    </source>
</evidence>
<dbReference type="PANTHER" id="PTHR47723">
    <property type="entry name" value="OS05G0353850 PROTEIN"/>
    <property type="match status" value="1"/>
</dbReference>
<evidence type="ECO:0000313" key="3">
    <source>
        <dbReference type="Proteomes" id="UP000593560"/>
    </source>
</evidence>
<organism evidence="2 3">
    <name type="scientific">Gossypium harknessii</name>
    <dbReference type="NCBI Taxonomy" id="34285"/>
    <lineage>
        <taxon>Eukaryota</taxon>
        <taxon>Viridiplantae</taxon>
        <taxon>Streptophyta</taxon>
        <taxon>Embryophyta</taxon>
        <taxon>Tracheophyta</taxon>
        <taxon>Spermatophyta</taxon>
        <taxon>Magnoliopsida</taxon>
        <taxon>eudicotyledons</taxon>
        <taxon>Gunneridae</taxon>
        <taxon>Pentapetalae</taxon>
        <taxon>rosids</taxon>
        <taxon>malvids</taxon>
        <taxon>Malvales</taxon>
        <taxon>Malvaceae</taxon>
        <taxon>Malvoideae</taxon>
        <taxon>Gossypium</taxon>
    </lineage>
</organism>
<dbReference type="InterPro" id="IPR053151">
    <property type="entry name" value="RNase_H-like"/>
</dbReference>
<dbReference type="OrthoDB" id="1741277at2759"/>
<dbReference type="InterPro" id="IPR036397">
    <property type="entry name" value="RNaseH_sf"/>
</dbReference>
<dbReference type="InterPro" id="IPR002156">
    <property type="entry name" value="RNaseH_domain"/>
</dbReference>
<comment type="caution">
    <text evidence="2">The sequence shown here is derived from an EMBL/GenBank/DDBJ whole genome shotgun (WGS) entry which is preliminary data.</text>
</comment>